<evidence type="ECO:0000313" key="2">
    <source>
        <dbReference type="Proteomes" id="UP000239485"/>
    </source>
</evidence>
<dbReference type="RefSeq" id="WP_211291110.1">
    <property type="nucleotide sequence ID" value="NZ_PTJD01000009.1"/>
</dbReference>
<protein>
    <recommendedName>
        <fullName evidence="3">Hydroxymethylpyrimidine pyrophosphatase-like HAD family hydrolase</fullName>
    </recommendedName>
</protein>
<comment type="caution">
    <text evidence="1">The sequence shown here is derived from an EMBL/GenBank/DDBJ whole genome shotgun (WGS) entry which is preliminary data.</text>
</comment>
<evidence type="ECO:0000313" key="1">
    <source>
        <dbReference type="EMBL" id="PPK93775.1"/>
    </source>
</evidence>
<name>A0A2S6IHW0_9ACTN</name>
<dbReference type="Proteomes" id="UP000239485">
    <property type="component" value="Unassembled WGS sequence"/>
</dbReference>
<accession>A0A2S6IHW0</accession>
<reference evidence="1 2" key="1">
    <citation type="submission" date="2018-02" db="EMBL/GenBank/DDBJ databases">
        <title>Genomic Encyclopedia of Archaeal and Bacterial Type Strains, Phase II (KMG-II): from individual species to whole genera.</title>
        <authorList>
            <person name="Goeker M."/>
        </authorList>
    </citation>
    <scope>NUCLEOTIDE SEQUENCE [LARGE SCALE GENOMIC DNA]</scope>
    <source>
        <strain evidence="1 2">DSM 22857</strain>
    </source>
</reference>
<dbReference type="SUPFAM" id="SSF56784">
    <property type="entry name" value="HAD-like"/>
    <property type="match status" value="1"/>
</dbReference>
<dbReference type="EMBL" id="PTJD01000009">
    <property type="protein sequence ID" value="PPK93775.1"/>
    <property type="molecule type" value="Genomic_DNA"/>
</dbReference>
<gene>
    <name evidence="1" type="ORF">CLV92_10951</name>
</gene>
<keyword evidence="2" id="KW-1185">Reference proteome</keyword>
<organism evidence="1 2">
    <name type="scientific">Kineococcus xinjiangensis</name>
    <dbReference type="NCBI Taxonomy" id="512762"/>
    <lineage>
        <taxon>Bacteria</taxon>
        <taxon>Bacillati</taxon>
        <taxon>Actinomycetota</taxon>
        <taxon>Actinomycetes</taxon>
        <taxon>Kineosporiales</taxon>
        <taxon>Kineosporiaceae</taxon>
        <taxon>Kineococcus</taxon>
    </lineage>
</organism>
<dbReference type="AlphaFoldDB" id="A0A2S6IHW0"/>
<sequence>MSPVPPLGLLLDVDGPVASPATRSVSRPGILAALVELAGAGVPLVFNTGRSDTFLREQVVAPLLAAGLPGTARVHAVCEKGAVRFSVRQGRATEVVADSSLAVPREVHELVGGIVAARYADTMFVDTTKRAMVSVEQRVDVPASRYAAAQGPFEEEVLAACAAAGLGVGLRGREVPDAQGRVPYRIDPTVIAVDVESVLLGKDRGAERALELLAADGELPARWRTVGDSRTDYAMADLLHSRGLSVAHVDVRPGEGVPSRDYPVLVPEGAVEDEAGEAYLVRVAALLRGERAEEAGGGFAWWGSGASRGVAESWAPPRA</sequence>
<dbReference type="InterPro" id="IPR036412">
    <property type="entry name" value="HAD-like_sf"/>
</dbReference>
<proteinExistence type="predicted"/>
<evidence type="ECO:0008006" key="3">
    <source>
        <dbReference type="Google" id="ProtNLM"/>
    </source>
</evidence>